<dbReference type="InterPro" id="IPR036691">
    <property type="entry name" value="Endo/exonu/phosph_ase_sf"/>
</dbReference>
<dbReference type="OrthoDB" id="287716at2"/>
<evidence type="ECO:0008006" key="4">
    <source>
        <dbReference type="Google" id="ProtNLM"/>
    </source>
</evidence>
<accession>A0A5C5W018</accession>
<feature type="chain" id="PRO_5022754433" description="Endonuclease/Exonuclease/phosphatase family protein" evidence="1">
    <location>
        <begin position="22"/>
        <end position="539"/>
    </location>
</feature>
<dbReference type="Proteomes" id="UP000318995">
    <property type="component" value="Unassembled WGS sequence"/>
</dbReference>
<protein>
    <recommendedName>
        <fullName evidence="4">Endonuclease/Exonuclease/phosphatase family protein</fullName>
    </recommendedName>
</protein>
<dbReference type="InterPro" id="IPR018247">
    <property type="entry name" value="EF_Hand_1_Ca_BS"/>
</dbReference>
<evidence type="ECO:0000256" key="1">
    <source>
        <dbReference type="SAM" id="SignalP"/>
    </source>
</evidence>
<keyword evidence="3" id="KW-1185">Reference proteome</keyword>
<feature type="signal peptide" evidence="1">
    <location>
        <begin position="1"/>
        <end position="21"/>
    </location>
</feature>
<evidence type="ECO:0000313" key="3">
    <source>
        <dbReference type="Proteomes" id="UP000318995"/>
    </source>
</evidence>
<comment type="caution">
    <text evidence="2">The sequence shown here is derived from an EMBL/GenBank/DDBJ whole genome shotgun (WGS) entry which is preliminary data.</text>
</comment>
<name>A0A5C5W018_9BACT</name>
<gene>
    <name evidence="2" type="ORF">Pla111_23120</name>
</gene>
<reference evidence="2 3" key="1">
    <citation type="submission" date="2019-02" db="EMBL/GenBank/DDBJ databases">
        <title>Deep-cultivation of Planctomycetes and their phenomic and genomic characterization uncovers novel biology.</title>
        <authorList>
            <person name="Wiegand S."/>
            <person name="Jogler M."/>
            <person name="Boedeker C."/>
            <person name="Pinto D."/>
            <person name="Vollmers J."/>
            <person name="Rivas-Marin E."/>
            <person name="Kohn T."/>
            <person name="Peeters S.H."/>
            <person name="Heuer A."/>
            <person name="Rast P."/>
            <person name="Oberbeckmann S."/>
            <person name="Bunk B."/>
            <person name="Jeske O."/>
            <person name="Meyerdierks A."/>
            <person name="Storesund J.E."/>
            <person name="Kallscheuer N."/>
            <person name="Luecker S."/>
            <person name="Lage O.M."/>
            <person name="Pohl T."/>
            <person name="Merkel B.J."/>
            <person name="Hornburger P."/>
            <person name="Mueller R.-W."/>
            <person name="Bruemmer F."/>
            <person name="Labrenz M."/>
            <person name="Spormann A.M."/>
            <person name="Op Den Camp H."/>
            <person name="Overmann J."/>
            <person name="Amann R."/>
            <person name="Jetten M.S.M."/>
            <person name="Mascher T."/>
            <person name="Medema M.H."/>
            <person name="Devos D.P."/>
            <person name="Kaster A.-K."/>
            <person name="Ovreas L."/>
            <person name="Rohde M."/>
            <person name="Galperin M.Y."/>
            <person name="Jogler C."/>
        </authorList>
    </citation>
    <scope>NUCLEOTIDE SEQUENCE [LARGE SCALE GENOMIC DNA]</scope>
    <source>
        <strain evidence="2 3">Pla111</strain>
    </source>
</reference>
<sequence length="539" mass="56292" precursor="true">MIGRYAFFLVAALAFTSSAFAQLRVVTYNTLDKPFDATDETELRTIFGAIATTPVNGIAKRPDIIGLQEQRTFTFVGGDFDSTGRRIADELNDLFGVSTYQVRRVGTGADLLMYVYDTSTVSLVATQQVFSTAPRATLRGQFQPVGYTSPDATLYTYNSHFKAGSTGSDQSDRNAEATAIRNNSNSLGSQVNALYMGDMNIGSSFEAAYTTLRAAGNGQAFDPLGLSSWPNVTVASHLTQSTRSGSIGDGGAGGGMDDRFDLQLTTDDLLDGEGLSYLGPTSIGLSGLEHSMKAFGNDGVSYNQSINNTFVGRSQPASVLNALFNFSDHLPVVADYQLPAVMEVLHDTIPATLQLGESFSFDLTVRNAADVVAVLGADELDYALAGTGAASGGGAGFELALSPGSTYSISLDTSSPGAKTGSVVVSSTSQGAENALTVIPLAYEVIGVPVVAGDFSGDGRVDNEDLNLLLVNWGGPVPPVPAGWTGDQPLGSEIDNDELNRLLLNWGFGTATSIPEPATGLLLALAACALAGRAAPQRT</sequence>
<keyword evidence="1" id="KW-0732">Signal</keyword>
<dbReference type="AlphaFoldDB" id="A0A5C5W018"/>
<dbReference type="Gene3D" id="3.60.10.10">
    <property type="entry name" value="Endonuclease/exonuclease/phosphatase"/>
    <property type="match status" value="1"/>
</dbReference>
<dbReference type="PROSITE" id="PS00018">
    <property type="entry name" value="EF_HAND_1"/>
    <property type="match status" value="1"/>
</dbReference>
<organism evidence="2 3">
    <name type="scientific">Botrimarina hoheduenensis</name>
    <dbReference type="NCBI Taxonomy" id="2528000"/>
    <lineage>
        <taxon>Bacteria</taxon>
        <taxon>Pseudomonadati</taxon>
        <taxon>Planctomycetota</taxon>
        <taxon>Planctomycetia</taxon>
        <taxon>Pirellulales</taxon>
        <taxon>Lacipirellulaceae</taxon>
        <taxon>Botrimarina</taxon>
    </lineage>
</organism>
<dbReference type="EMBL" id="SJPH01000004">
    <property type="protein sequence ID" value="TWT43361.1"/>
    <property type="molecule type" value="Genomic_DNA"/>
</dbReference>
<dbReference type="RefSeq" id="WP_146574413.1">
    <property type="nucleotide sequence ID" value="NZ_SJPH01000004.1"/>
</dbReference>
<proteinExistence type="predicted"/>
<evidence type="ECO:0000313" key="2">
    <source>
        <dbReference type="EMBL" id="TWT43361.1"/>
    </source>
</evidence>
<dbReference type="SUPFAM" id="SSF56219">
    <property type="entry name" value="DNase I-like"/>
    <property type="match status" value="1"/>
</dbReference>